<name>A0A3P9PDL7_POERE</name>
<reference evidence="3" key="2">
    <citation type="submission" date="2025-08" db="UniProtKB">
        <authorList>
            <consortium name="Ensembl"/>
        </authorList>
    </citation>
    <scope>IDENTIFICATION</scope>
    <source>
        <strain evidence="3">Guanapo</strain>
    </source>
</reference>
<evidence type="ECO:0000256" key="2">
    <source>
        <dbReference type="SAM" id="MobiDB-lite"/>
    </source>
</evidence>
<feature type="compositionally biased region" description="Low complexity" evidence="2">
    <location>
        <begin position="8"/>
        <end position="19"/>
    </location>
</feature>
<proteinExistence type="predicted"/>
<dbReference type="SMART" id="SM00368">
    <property type="entry name" value="LRR_RI"/>
    <property type="match status" value="5"/>
</dbReference>
<reference evidence="4" key="1">
    <citation type="submission" date="2013-11" db="EMBL/GenBank/DDBJ databases">
        <title>The genomic landscape of the Guanapo guppy.</title>
        <authorList>
            <person name="Kuenstner A."/>
            <person name="Dreyer C."/>
        </authorList>
    </citation>
    <scope>NUCLEOTIDE SEQUENCE</scope>
    <source>
        <strain evidence="4">Guanapo</strain>
    </source>
</reference>
<dbReference type="AlphaFoldDB" id="A0A3P9PDL7"/>
<dbReference type="Ensembl" id="ENSPRET00000020072.1">
    <property type="protein sequence ID" value="ENSPREP00000019860.1"/>
    <property type="gene ID" value="ENSPREG00000013444.1"/>
</dbReference>
<reference evidence="3" key="3">
    <citation type="submission" date="2025-09" db="UniProtKB">
        <authorList>
            <consortium name="Ensembl"/>
        </authorList>
    </citation>
    <scope>IDENTIFICATION</scope>
    <source>
        <strain evidence="3">Guanapo</strain>
    </source>
</reference>
<dbReference type="STRING" id="8081.ENSPREP00000019860"/>
<dbReference type="GeneTree" id="ENSGT00390000003256"/>
<keyword evidence="1" id="KW-0677">Repeat</keyword>
<feature type="region of interest" description="Disordered" evidence="2">
    <location>
        <begin position="255"/>
        <end position="282"/>
    </location>
</feature>
<dbReference type="InterPro" id="IPR001611">
    <property type="entry name" value="Leu-rich_rpt"/>
</dbReference>
<evidence type="ECO:0000313" key="4">
    <source>
        <dbReference type="Proteomes" id="UP000242638"/>
    </source>
</evidence>
<organism evidence="3 4">
    <name type="scientific">Poecilia reticulata</name>
    <name type="common">Guppy</name>
    <name type="synonym">Acanthophacelus reticulatus</name>
    <dbReference type="NCBI Taxonomy" id="8081"/>
    <lineage>
        <taxon>Eukaryota</taxon>
        <taxon>Metazoa</taxon>
        <taxon>Chordata</taxon>
        <taxon>Craniata</taxon>
        <taxon>Vertebrata</taxon>
        <taxon>Euteleostomi</taxon>
        <taxon>Actinopterygii</taxon>
        <taxon>Neopterygii</taxon>
        <taxon>Teleostei</taxon>
        <taxon>Neoteleostei</taxon>
        <taxon>Acanthomorphata</taxon>
        <taxon>Ovalentaria</taxon>
        <taxon>Atherinomorphae</taxon>
        <taxon>Cyprinodontiformes</taxon>
        <taxon>Poeciliidae</taxon>
        <taxon>Poeciliinae</taxon>
        <taxon>Poecilia</taxon>
    </lineage>
</organism>
<dbReference type="PANTHER" id="PTHR24111">
    <property type="entry name" value="LEUCINE-RICH REPEAT-CONTAINING PROTEIN 34"/>
    <property type="match status" value="1"/>
</dbReference>
<sequence>MDARLLCAAAPSGSSSSSLSGGGASGRCRPITCRDTQVRRGTSAGGRDASPVAGQISPLSCAAAAAAAPSGTIGRARHLADALAANRSLQTLFLHGSPLLDAGLEALNPALAAHPALVCLDLGDCLLGDAALALICGMLPPDGAKSGLRELTLSANPRITTKAWARFSVAVAHSSQLRVLNLDYNPLGDHIAAMLAVAVASSRTLEVLDLEGTGLTNQSAQVFLDMVENYPTCLRVLVLAENEVSPELQQQISDLLAEGEEDGREAPPPPPDSSPPTVMLTSGVGESLLAEAEI</sequence>
<dbReference type="Bgee" id="ENSPREG00000013444">
    <property type="expression patterns" value="Expressed in caudal fin and 1 other cell type or tissue"/>
</dbReference>
<dbReference type="InterPro" id="IPR032675">
    <property type="entry name" value="LRR_dom_sf"/>
</dbReference>
<dbReference type="Proteomes" id="UP000242638">
    <property type="component" value="Unassembled WGS sequence"/>
</dbReference>
<protein>
    <submittedName>
        <fullName evidence="3">Leucine rich repeat containing 73</fullName>
    </submittedName>
</protein>
<dbReference type="SUPFAM" id="SSF52047">
    <property type="entry name" value="RNI-like"/>
    <property type="match status" value="1"/>
</dbReference>
<accession>A0A3P9PDL7</accession>
<evidence type="ECO:0000256" key="1">
    <source>
        <dbReference type="ARBA" id="ARBA00022737"/>
    </source>
</evidence>
<dbReference type="Pfam" id="PF13516">
    <property type="entry name" value="LRR_6"/>
    <property type="match status" value="1"/>
</dbReference>
<evidence type="ECO:0000313" key="3">
    <source>
        <dbReference type="Ensembl" id="ENSPREP00000019860.1"/>
    </source>
</evidence>
<dbReference type="Gene3D" id="3.80.10.10">
    <property type="entry name" value="Ribonuclease Inhibitor"/>
    <property type="match status" value="2"/>
</dbReference>
<dbReference type="PANTHER" id="PTHR24111:SF3">
    <property type="entry name" value="LEUCINE-RICH REPEAT-CONTAINING PROTEIN 73"/>
    <property type="match status" value="1"/>
</dbReference>
<feature type="region of interest" description="Disordered" evidence="2">
    <location>
        <begin position="7"/>
        <end position="27"/>
    </location>
</feature>
<dbReference type="OMA" id="NTQEWER"/>
<dbReference type="InterPro" id="IPR052201">
    <property type="entry name" value="LRR-containing_regulator"/>
</dbReference>
<keyword evidence="4" id="KW-1185">Reference proteome</keyword>